<comment type="caution">
    <text evidence="12">The sequence shown here is derived from an EMBL/GenBank/DDBJ whole genome shotgun (WGS) entry which is preliminary data.</text>
</comment>
<reference evidence="12 13" key="1">
    <citation type="submission" date="2021-06" db="EMBL/GenBank/DDBJ databases">
        <authorList>
            <person name="Sun Q."/>
            <person name="Li D."/>
        </authorList>
    </citation>
    <scope>NUCLEOTIDE SEQUENCE [LARGE SCALE GENOMIC DNA]</scope>
    <source>
        <strain evidence="12 13">MSJd-7</strain>
    </source>
</reference>
<keyword evidence="5 10" id="KW-0949">S-adenosyl-L-methionine</keyword>
<dbReference type="GO" id="GO:0043365">
    <property type="term" value="F:[formate-C-acetyltransferase]-activating enzyme activity"/>
    <property type="evidence" value="ECO:0007669"/>
    <property type="project" value="UniProtKB-EC"/>
</dbReference>
<keyword evidence="6 10" id="KW-0479">Metal-binding</keyword>
<dbReference type="NCBIfam" id="TIGR02493">
    <property type="entry name" value="PFLA"/>
    <property type="match status" value="1"/>
</dbReference>
<protein>
    <recommendedName>
        <fullName evidence="3 10">Pyruvate formate-lyase-activating enzyme</fullName>
        <ecNumber evidence="10">1.97.1.4</ecNumber>
    </recommendedName>
</protein>
<evidence type="ECO:0000256" key="7">
    <source>
        <dbReference type="ARBA" id="ARBA00023002"/>
    </source>
</evidence>
<comment type="catalytic activity">
    <reaction evidence="10">
        <text>glycyl-[formate C-acetyltransferase] + reduced [flavodoxin] + S-adenosyl-L-methionine = glycin-2-yl radical-[formate C-acetyltransferase] + semiquinone [flavodoxin] + 5'-deoxyadenosine + L-methionine + H(+)</text>
        <dbReference type="Rhea" id="RHEA:19225"/>
        <dbReference type="Rhea" id="RHEA-COMP:10622"/>
        <dbReference type="Rhea" id="RHEA-COMP:12190"/>
        <dbReference type="Rhea" id="RHEA-COMP:12191"/>
        <dbReference type="Rhea" id="RHEA-COMP:14480"/>
        <dbReference type="ChEBI" id="CHEBI:15378"/>
        <dbReference type="ChEBI" id="CHEBI:17319"/>
        <dbReference type="ChEBI" id="CHEBI:29947"/>
        <dbReference type="ChEBI" id="CHEBI:32722"/>
        <dbReference type="ChEBI" id="CHEBI:57618"/>
        <dbReference type="ChEBI" id="CHEBI:57844"/>
        <dbReference type="ChEBI" id="CHEBI:59789"/>
        <dbReference type="ChEBI" id="CHEBI:140311"/>
        <dbReference type="EC" id="1.97.1.4"/>
    </reaction>
</comment>
<dbReference type="InterPro" id="IPR001989">
    <property type="entry name" value="Radical_activat_CS"/>
</dbReference>
<dbReference type="PANTHER" id="PTHR30352">
    <property type="entry name" value="PYRUVATE FORMATE-LYASE-ACTIVATING ENZYME"/>
    <property type="match status" value="1"/>
</dbReference>
<dbReference type="InterPro" id="IPR034457">
    <property type="entry name" value="Organic_radical-activating"/>
</dbReference>
<evidence type="ECO:0000256" key="2">
    <source>
        <dbReference type="ARBA" id="ARBA00009777"/>
    </source>
</evidence>
<name>A0ABS6EUJ8_9FIRM</name>
<keyword evidence="10" id="KW-0963">Cytoplasm</keyword>
<dbReference type="RefSeq" id="WP_216470863.1">
    <property type="nucleotide sequence ID" value="NZ_JAHLQI010000006.1"/>
</dbReference>
<dbReference type="Pfam" id="PF04055">
    <property type="entry name" value="Radical_SAM"/>
    <property type="match status" value="1"/>
</dbReference>
<dbReference type="InterPro" id="IPR007197">
    <property type="entry name" value="rSAM"/>
</dbReference>
<keyword evidence="7 10" id="KW-0560">Oxidoreductase</keyword>
<keyword evidence="12" id="KW-0456">Lyase</keyword>
<feature type="domain" description="Radical SAM core" evidence="11">
    <location>
        <begin position="16"/>
        <end position="243"/>
    </location>
</feature>
<evidence type="ECO:0000259" key="11">
    <source>
        <dbReference type="PROSITE" id="PS51918"/>
    </source>
</evidence>
<evidence type="ECO:0000256" key="5">
    <source>
        <dbReference type="ARBA" id="ARBA00022691"/>
    </source>
</evidence>
<dbReference type="Proteomes" id="UP000783588">
    <property type="component" value="Unassembled WGS sequence"/>
</dbReference>
<keyword evidence="12" id="KW-0670">Pyruvate</keyword>
<gene>
    <name evidence="12" type="primary">pflA</name>
    <name evidence="12" type="ORF">KQI75_11085</name>
</gene>
<evidence type="ECO:0000313" key="12">
    <source>
        <dbReference type="EMBL" id="MBU5491150.1"/>
    </source>
</evidence>
<organism evidence="12 13">
    <name type="scientific">Butyricicoccus intestinisimiae</name>
    <dbReference type="NCBI Taxonomy" id="2841509"/>
    <lineage>
        <taxon>Bacteria</taxon>
        <taxon>Bacillati</taxon>
        <taxon>Bacillota</taxon>
        <taxon>Clostridia</taxon>
        <taxon>Eubacteriales</taxon>
        <taxon>Butyricicoccaceae</taxon>
        <taxon>Butyricicoccus</taxon>
    </lineage>
</organism>
<comment type="similarity">
    <text evidence="2 10">Belongs to the organic radical-activating enzymes family.</text>
</comment>
<dbReference type="PROSITE" id="PS01087">
    <property type="entry name" value="RADICAL_ACTIVATING"/>
    <property type="match status" value="1"/>
</dbReference>
<dbReference type="EMBL" id="JAHLQI010000006">
    <property type="protein sequence ID" value="MBU5491150.1"/>
    <property type="molecule type" value="Genomic_DNA"/>
</dbReference>
<dbReference type="CDD" id="cd01335">
    <property type="entry name" value="Radical_SAM"/>
    <property type="match status" value="1"/>
</dbReference>
<evidence type="ECO:0000256" key="10">
    <source>
        <dbReference type="RuleBase" id="RU362053"/>
    </source>
</evidence>
<evidence type="ECO:0000256" key="8">
    <source>
        <dbReference type="ARBA" id="ARBA00023004"/>
    </source>
</evidence>
<dbReference type="PROSITE" id="PS51918">
    <property type="entry name" value="RADICAL_SAM"/>
    <property type="match status" value="1"/>
</dbReference>
<evidence type="ECO:0000256" key="6">
    <source>
        <dbReference type="ARBA" id="ARBA00022723"/>
    </source>
</evidence>
<dbReference type="SFLD" id="SFLDS00029">
    <property type="entry name" value="Radical_SAM"/>
    <property type="match status" value="1"/>
</dbReference>
<dbReference type="PANTHER" id="PTHR30352:SF5">
    <property type="entry name" value="PYRUVATE FORMATE-LYASE 1-ACTIVATING ENZYME"/>
    <property type="match status" value="1"/>
</dbReference>
<comment type="function">
    <text evidence="1 10">Activation of pyruvate formate-lyase under anaerobic conditions by generation of an organic free radical, using S-adenosylmethionine and reduced flavodoxin as cosubstrates to produce 5'-deoxy-adenosine.</text>
</comment>
<comment type="subcellular location">
    <subcellularLocation>
        <location evidence="10">Cytoplasm</location>
    </subcellularLocation>
</comment>
<dbReference type="SFLD" id="SFLDG01066">
    <property type="entry name" value="organic_radical-activating_enz"/>
    <property type="match status" value="1"/>
</dbReference>
<sequence>MSQTGYVHSLETFGLVDGPGVRFIVFLQGCQLRCRYCHNPETWQCGVGQPWTADKLFQRAYRYHNYWKNNGGITVSGGEPLLQMEFVTEFFQKAKKKGVHTALDTAGQPFSMEPEFLQKFDALMEVTDLVILDLKEIEDDKHRALTGKTNQNILQMATYLSDHGKPMWIRHVLVPGLTDDPEGLKKTGAFIAGLRTVERVEILPYHTLGLFKWEKLGIPYTLEGVRPPSEQEKKQAEELLGIK</sequence>
<comment type="cofactor">
    <cofactor evidence="10">
        <name>[4Fe-4S] cluster</name>
        <dbReference type="ChEBI" id="CHEBI:49883"/>
    </cofactor>
    <text evidence="10">Binds 1 [4Fe-4S] cluster. The cluster is coordinated with 3 cysteines and an exchangeable S-adenosyl-L-methionine.</text>
</comment>
<keyword evidence="9 10" id="KW-0411">Iron-sulfur</keyword>
<evidence type="ECO:0000313" key="13">
    <source>
        <dbReference type="Proteomes" id="UP000783588"/>
    </source>
</evidence>
<keyword evidence="13" id="KW-1185">Reference proteome</keyword>
<dbReference type="GO" id="GO:0016829">
    <property type="term" value="F:lyase activity"/>
    <property type="evidence" value="ECO:0007669"/>
    <property type="project" value="UniProtKB-KW"/>
</dbReference>
<proteinExistence type="inferred from homology"/>
<accession>A0ABS6EUJ8</accession>
<evidence type="ECO:0000256" key="4">
    <source>
        <dbReference type="ARBA" id="ARBA00022485"/>
    </source>
</evidence>
<dbReference type="EC" id="1.97.1.4" evidence="10"/>
<dbReference type="InterPro" id="IPR012838">
    <property type="entry name" value="PFL1_activating"/>
</dbReference>
<evidence type="ECO:0000256" key="1">
    <source>
        <dbReference type="ARBA" id="ARBA00003141"/>
    </source>
</evidence>
<keyword evidence="4 10" id="KW-0004">4Fe-4S</keyword>
<evidence type="ECO:0000256" key="9">
    <source>
        <dbReference type="ARBA" id="ARBA00023014"/>
    </source>
</evidence>
<evidence type="ECO:0000256" key="3">
    <source>
        <dbReference type="ARBA" id="ARBA00021356"/>
    </source>
</evidence>
<keyword evidence="8 10" id="KW-0408">Iron</keyword>